<dbReference type="GO" id="GO:0016226">
    <property type="term" value="P:iron-sulfur cluster assembly"/>
    <property type="evidence" value="ECO:0007669"/>
    <property type="project" value="InterPro"/>
</dbReference>
<dbReference type="OrthoDB" id="9798220at2"/>
<accession>A0A5N8VUZ8</accession>
<dbReference type="InterPro" id="IPR001075">
    <property type="entry name" value="NIF_FeS_clus_asmbl_NifU_C"/>
</dbReference>
<dbReference type="Proteomes" id="UP000326979">
    <property type="component" value="Unassembled WGS sequence"/>
</dbReference>
<dbReference type="EMBL" id="VJZE01000012">
    <property type="protein sequence ID" value="MPY39093.1"/>
    <property type="molecule type" value="Genomic_DNA"/>
</dbReference>
<evidence type="ECO:0000256" key="1">
    <source>
        <dbReference type="ARBA" id="ARBA00049958"/>
    </source>
</evidence>
<dbReference type="AlphaFoldDB" id="A0A5N8VUZ8"/>
<evidence type="ECO:0000313" key="4">
    <source>
        <dbReference type="Proteomes" id="UP000326979"/>
    </source>
</evidence>
<dbReference type="GO" id="GO:0005506">
    <property type="term" value="F:iron ion binding"/>
    <property type="evidence" value="ECO:0007669"/>
    <property type="project" value="InterPro"/>
</dbReference>
<reference evidence="3 4" key="1">
    <citation type="submission" date="2019-07" db="EMBL/GenBank/DDBJ databases">
        <title>New species of Amycolatopsis and Streptomyces.</title>
        <authorList>
            <person name="Duangmal K."/>
            <person name="Teo W.F.A."/>
            <person name="Lipun K."/>
        </authorList>
    </citation>
    <scope>NUCLEOTIDE SEQUENCE [LARGE SCALE GENOMIC DNA]</scope>
    <source>
        <strain evidence="3 4">TISTR 2346</strain>
    </source>
</reference>
<evidence type="ECO:0000313" key="3">
    <source>
        <dbReference type="EMBL" id="MPY39093.1"/>
    </source>
</evidence>
<dbReference type="Pfam" id="PF01106">
    <property type="entry name" value="NifU"/>
    <property type="match status" value="1"/>
</dbReference>
<dbReference type="GO" id="GO:0051536">
    <property type="term" value="F:iron-sulfur cluster binding"/>
    <property type="evidence" value="ECO:0007669"/>
    <property type="project" value="InterPro"/>
</dbReference>
<organism evidence="3 4">
    <name type="scientific">Streptomyces phyllanthi</name>
    <dbReference type="NCBI Taxonomy" id="1803180"/>
    <lineage>
        <taxon>Bacteria</taxon>
        <taxon>Bacillati</taxon>
        <taxon>Actinomycetota</taxon>
        <taxon>Actinomycetes</taxon>
        <taxon>Kitasatosporales</taxon>
        <taxon>Streptomycetaceae</taxon>
        <taxon>Streptomyces</taxon>
    </lineage>
</organism>
<comment type="function">
    <text evidence="1">May be involved in the formation or repair of [Fe-S] clusters present in iron-sulfur proteins.</text>
</comment>
<evidence type="ECO:0000259" key="2">
    <source>
        <dbReference type="Pfam" id="PF01106"/>
    </source>
</evidence>
<comment type="caution">
    <text evidence="3">The sequence shown here is derived from an EMBL/GenBank/DDBJ whole genome shotgun (WGS) entry which is preliminary data.</text>
</comment>
<dbReference type="SUPFAM" id="SSF117916">
    <property type="entry name" value="Fe-S cluster assembly (FSCA) domain-like"/>
    <property type="match status" value="1"/>
</dbReference>
<feature type="domain" description="NIF system FeS cluster assembly NifU C-terminal" evidence="2">
    <location>
        <begin position="110"/>
        <end position="172"/>
    </location>
</feature>
<keyword evidence="4" id="KW-1185">Reference proteome</keyword>
<name>A0A5N8VUZ8_9ACTN</name>
<sequence length="193" mass="20409">MIPMHPQPVAGHPDRLRWIIPAGTLTGTGPLAEVPAPLATLMADGTLAQIMLEPAAVVTLLGPGHTWTEEGARVRTALHAALDDPSGWIPAVGTDQGHDDTLLHRAAREVLAGEVGDFARSHGGTIDLVDVHDGVVTVRLGGTCDGCPASWFTLQQRLESRLRRHHPGLREVRNVASPVRGGAVTAFHPVSDV</sequence>
<proteinExistence type="predicted"/>
<dbReference type="Gene3D" id="3.30.300.130">
    <property type="entry name" value="Fe-S cluster assembly (FSCA)"/>
    <property type="match status" value="1"/>
</dbReference>
<gene>
    <name evidence="3" type="ORF">FNH04_03880</name>
</gene>
<dbReference type="InterPro" id="IPR034904">
    <property type="entry name" value="FSCA_dom_sf"/>
</dbReference>
<protein>
    <submittedName>
        <fullName evidence="3">NifU family protein</fullName>
    </submittedName>
</protein>